<accession>A0AAN7YUC2</accession>
<gene>
    <name evidence="2" type="ORF">RB653_000428</name>
</gene>
<feature type="region of interest" description="Disordered" evidence="1">
    <location>
        <begin position="82"/>
        <end position="112"/>
    </location>
</feature>
<name>A0AAN7YUC2_9MYCE</name>
<dbReference type="Proteomes" id="UP001344447">
    <property type="component" value="Unassembled WGS sequence"/>
</dbReference>
<proteinExistence type="predicted"/>
<evidence type="ECO:0000313" key="3">
    <source>
        <dbReference type="Proteomes" id="UP001344447"/>
    </source>
</evidence>
<organism evidence="2 3">
    <name type="scientific">Dictyostelium firmibasis</name>
    <dbReference type="NCBI Taxonomy" id="79012"/>
    <lineage>
        <taxon>Eukaryota</taxon>
        <taxon>Amoebozoa</taxon>
        <taxon>Evosea</taxon>
        <taxon>Eumycetozoa</taxon>
        <taxon>Dictyostelia</taxon>
        <taxon>Dictyosteliales</taxon>
        <taxon>Dictyosteliaceae</taxon>
        <taxon>Dictyostelium</taxon>
    </lineage>
</organism>
<dbReference type="AlphaFoldDB" id="A0AAN7YUC2"/>
<comment type="caution">
    <text evidence="2">The sequence shown here is derived from an EMBL/GenBank/DDBJ whole genome shotgun (WGS) entry which is preliminary data.</text>
</comment>
<reference evidence="2 3" key="1">
    <citation type="submission" date="2023-11" db="EMBL/GenBank/DDBJ databases">
        <title>Dfirmibasis_genome.</title>
        <authorList>
            <person name="Edelbroek B."/>
            <person name="Kjellin J."/>
            <person name="Jerlstrom-Hultqvist J."/>
            <person name="Soderbom F."/>
        </authorList>
    </citation>
    <scope>NUCLEOTIDE SEQUENCE [LARGE SCALE GENOMIC DNA]</scope>
    <source>
        <strain evidence="2 3">TNS-C-14</strain>
    </source>
</reference>
<evidence type="ECO:0000313" key="2">
    <source>
        <dbReference type="EMBL" id="KAK5580411.1"/>
    </source>
</evidence>
<feature type="compositionally biased region" description="Basic residues" evidence="1">
    <location>
        <begin position="88"/>
        <end position="99"/>
    </location>
</feature>
<protein>
    <submittedName>
        <fullName evidence="2">Uncharacterized protein</fullName>
    </submittedName>
</protein>
<evidence type="ECO:0000256" key="1">
    <source>
        <dbReference type="SAM" id="MobiDB-lite"/>
    </source>
</evidence>
<sequence length="112" mass="13438">MSNKVIKQQLKVLNGEEIRVNKRFQKLKSPLDKVIKEKVDHDKILEQNLKMLRKKTIVSTESRAAQKKRDIIQSNINKEYEKQQEKKRVSKRIARKKKDEKKIKEQFAVQMH</sequence>
<keyword evidence="3" id="KW-1185">Reference proteome</keyword>
<dbReference type="EMBL" id="JAVFKY010000002">
    <property type="protein sequence ID" value="KAK5580411.1"/>
    <property type="molecule type" value="Genomic_DNA"/>
</dbReference>